<dbReference type="Proteomes" id="UP000040576">
    <property type="component" value="Unassembled WGS sequence"/>
</dbReference>
<dbReference type="GO" id="GO:0016887">
    <property type="term" value="F:ATP hydrolysis activity"/>
    <property type="evidence" value="ECO:0007669"/>
    <property type="project" value="RHEA"/>
</dbReference>
<evidence type="ECO:0000256" key="5">
    <source>
        <dbReference type="ARBA" id="ARBA00022840"/>
    </source>
</evidence>
<dbReference type="RefSeq" id="WP_034772388.1">
    <property type="nucleotide sequence ID" value="NZ_CCRF01000081.1"/>
</dbReference>
<comment type="catalytic activity">
    <reaction evidence="10">
        <text>ATP + H2O = ADP + phosphate + H(+)</text>
        <dbReference type="Rhea" id="RHEA:13065"/>
        <dbReference type="ChEBI" id="CHEBI:15377"/>
        <dbReference type="ChEBI" id="CHEBI:15378"/>
        <dbReference type="ChEBI" id="CHEBI:30616"/>
        <dbReference type="ChEBI" id="CHEBI:43474"/>
        <dbReference type="ChEBI" id="CHEBI:456216"/>
        <dbReference type="EC" id="5.6.2.4"/>
    </reaction>
</comment>
<evidence type="ECO:0000256" key="2">
    <source>
        <dbReference type="ARBA" id="ARBA00022741"/>
    </source>
</evidence>
<dbReference type="AlphaFoldDB" id="A0A090KVC0"/>
<evidence type="ECO:0000256" key="10">
    <source>
        <dbReference type="ARBA" id="ARBA00048988"/>
    </source>
</evidence>
<dbReference type="PANTHER" id="PTHR11070">
    <property type="entry name" value="UVRD / RECB / PCRA DNA HELICASE FAMILY MEMBER"/>
    <property type="match status" value="1"/>
</dbReference>
<evidence type="ECO:0000256" key="6">
    <source>
        <dbReference type="ARBA" id="ARBA00023125"/>
    </source>
</evidence>
<dbReference type="GO" id="GO:0043138">
    <property type="term" value="F:3'-5' DNA helicase activity"/>
    <property type="evidence" value="ECO:0007669"/>
    <property type="project" value="UniProtKB-EC"/>
</dbReference>
<comment type="catalytic activity">
    <reaction evidence="8">
        <text>Couples ATP hydrolysis with the unwinding of duplex DNA by translocating in the 3'-5' direction.</text>
        <dbReference type="EC" id="5.6.2.4"/>
    </reaction>
</comment>
<keyword evidence="7" id="KW-0413">Isomerase</keyword>
<reference evidence="13 14" key="1">
    <citation type="submission" date="2014-07" db="EMBL/GenBank/DDBJ databases">
        <authorList>
            <person name="Wibberg Daniel"/>
        </authorList>
    </citation>
    <scope>NUCLEOTIDE SEQUENCE [LARGE SCALE GENOMIC DNA]</scope>
</reference>
<evidence type="ECO:0000256" key="11">
    <source>
        <dbReference type="PROSITE-ProRule" id="PRU00560"/>
    </source>
</evidence>
<organism evidence="13 14">
    <name type="scientific">Caldibacillus thermoamylovorans</name>
    <dbReference type="NCBI Taxonomy" id="35841"/>
    <lineage>
        <taxon>Bacteria</taxon>
        <taxon>Bacillati</taxon>
        <taxon>Bacillota</taxon>
        <taxon>Bacilli</taxon>
        <taxon>Bacillales</taxon>
        <taxon>Bacillaceae</taxon>
        <taxon>Caldibacillus</taxon>
    </lineage>
</organism>
<evidence type="ECO:0000313" key="14">
    <source>
        <dbReference type="Proteomes" id="UP000040576"/>
    </source>
</evidence>
<evidence type="ECO:0000256" key="8">
    <source>
        <dbReference type="ARBA" id="ARBA00034617"/>
    </source>
</evidence>
<dbReference type="InterPro" id="IPR014017">
    <property type="entry name" value="DNA_helicase_UvrD-like_C"/>
</dbReference>
<keyword evidence="14" id="KW-1185">Reference proteome</keyword>
<evidence type="ECO:0000259" key="12">
    <source>
        <dbReference type="PROSITE" id="PS51198"/>
    </source>
</evidence>
<dbReference type="CDD" id="cd17932">
    <property type="entry name" value="DEXQc_UvrD"/>
    <property type="match status" value="1"/>
</dbReference>
<dbReference type="SUPFAM" id="SSF52540">
    <property type="entry name" value="P-loop containing nucleoside triphosphate hydrolases"/>
    <property type="match status" value="1"/>
</dbReference>
<keyword evidence="2 11" id="KW-0547">Nucleotide-binding</keyword>
<protein>
    <recommendedName>
        <fullName evidence="9">DNA 3'-5' helicase</fullName>
        <ecNumber evidence="9">5.6.2.4</ecNumber>
    </recommendedName>
</protein>
<dbReference type="InterPro" id="IPR027417">
    <property type="entry name" value="P-loop_NTPase"/>
</dbReference>
<dbReference type="GO" id="GO:0000725">
    <property type="term" value="P:recombinational repair"/>
    <property type="evidence" value="ECO:0007669"/>
    <property type="project" value="TreeGrafter"/>
</dbReference>
<dbReference type="InterPro" id="IPR014016">
    <property type="entry name" value="UvrD-like_ATP-bd"/>
</dbReference>
<dbReference type="PROSITE" id="PS51198">
    <property type="entry name" value="UVRD_HELICASE_ATP_BIND"/>
    <property type="match status" value="1"/>
</dbReference>
<dbReference type="Pfam" id="PF00580">
    <property type="entry name" value="UvrD-helicase"/>
    <property type="match status" value="1"/>
</dbReference>
<evidence type="ECO:0000313" key="13">
    <source>
        <dbReference type="EMBL" id="CEE02674.1"/>
    </source>
</evidence>
<gene>
    <name evidence="13" type="ORF">BT1A1_2883</name>
</gene>
<keyword evidence="3 11" id="KW-0378">Hydrolase</keyword>
<keyword evidence="5 11" id="KW-0067">ATP-binding</keyword>
<evidence type="ECO:0000256" key="3">
    <source>
        <dbReference type="ARBA" id="ARBA00022801"/>
    </source>
</evidence>
<dbReference type="EC" id="5.6.2.4" evidence="9"/>
<dbReference type="PANTHER" id="PTHR11070:SF2">
    <property type="entry name" value="ATP-DEPENDENT DNA HELICASE SRS2"/>
    <property type="match status" value="1"/>
</dbReference>
<dbReference type="Pfam" id="PF13361">
    <property type="entry name" value="UvrD_C"/>
    <property type="match status" value="2"/>
</dbReference>
<evidence type="ECO:0000256" key="9">
    <source>
        <dbReference type="ARBA" id="ARBA00034808"/>
    </source>
</evidence>
<evidence type="ECO:0000256" key="1">
    <source>
        <dbReference type="ARBA" id="ARBA00009922"/>
    </source>
</evidence>
<comment type="similarity">
    <text evidence="1">Belongs to the helicase family. UvrD subfamily.</text>
</comment>
<feature type="binding site" evidence="11">
    <location>
        <begin position="32"/>
        <end position="39"/>
    </location>
    <ligand>
        <name>ATP</name>
        <dbReference type="ChEBI" id="CHEBI:30616"/>
    </ligand>
</feature>
<keyword evidence="6" id="KW-0238">DNA-binding</keyword>
<dbReference type="InterPro" id="IPR013986">
    <property type="entry name" value="DExx_box_DNA_helicase_dom_sf"/>
</dbReference>
<evidence type="ECO:0000256" key="4">
    <source>
        <dbReference type="ARBA" id="ARBA00022806"/>
    </source>
</evidence>
<dbReference type="EMBL" id="CCRF01000081">
    <property type="protein sequence ID" value="CEE02674.1"/>
    <property type="molecule type" value="Genomic_DNA"/>
</dbReference>
<dbReference type="GO" id="GO:0005524">
    <property type="term" value="F:ATP binding"/>
    <property type="evidence" value="ECO:0007669"/>
    <property type="project" value="UniProtKB-UniRule"/>
</dbReference>
<feature type="domain" description="UvrD-like helicase ATP-binding" evidence="12">
    <location>
        <begin position="11"/>
        <end position="286"/>
    </location>
</feature>
<dbReference type="Gene3D" id="3.40.50.300">
    <property type="entry name" value="P-loop containing nucleotide triphosphate hydrolases"/>
    <property type="match status" value="2"/>
</dbReference>
<proteinExistence type="inferred from homology"/>
<accession>A0A090KVC0</accession>
<dbReference type="InterPro" id="IPR000212">
    <property type="entry name" value="DNA_helicase_UvrD/REP"/>
</dbReference>
<dbReference type="Gene3D" id="1.10.486.10">
    <property type="entry name" value="PCRA, domain 4"/>
    <property type="match status" value="1"/>
</dbReference>
<evidence type="ECO:0000256" key="7">
    <source>
        <dbReference type="ARBA" id="ARBA00023235"/>
    </source>
</evidence>
<dbReference type="Gene3D" id="1.10.10.160">
    <property type="match status" value="1"/>
</dbReference>
<dbReference type="GO" id="GO:0003677">
    <property type="term" value="F:DNA binding"/>
    <property type="evidence" value="ECO:0007669"/>
    <property type="project" value="UniProtKB-KW"/>
</dbReference>
<sequence length="607" mass="70788">MNSTYLEKLEQIKKDKDQFAAFNSNCSTVVKAGPGSGKTTVLTLKIMKLLNDKIKYPRGLACLTYNREAVKEFTNRLYELGYVKRNNVFLGTVHAFCIAEVISPFAHLYDYDIPLPLKIVSEKEKNKLFKDTVIQLNYDPNQIKIIDMDKERTLGIEGISCVSVEPYDIGLKVAKEYENRLHAMGMVDFIDIVKYATLLIQKEEYVRKCLEAKFPWILIDEYQDLGKPLHEMVLSLFHKTNIKIFAVGDPDQSIYGFNGAIPDYLNELYSSPNIEAIELKTNYRSHQDIINASIIGLNQQNRNYVSGKRFDKDAEFHFITCEEEMDDQYKEVAYSIIPSCQQKGIPLEEICVLVHSEKQIQSMRKILDEANIPYYISKLEFKRSDIVIWLEQCALWVISNSNVSFSSLFDYWNNLLQKHNQTITAERNILERKRLYSILKESIKHFKSLYKWLEFLIKNLKLHSILYDSDIYPDEVDNLNALIKVAKDGSFRDFDITRFANLGKPINQITLSTRHSSKGLEFEVVILLGMEQGNFPYYKNENDPEKLAEERRVFFVSISRAKRVCYLLRSKKYTRKTRFGYKTFNYKPSMFWEELYESKKNLGTTVN</sequence>
<keyword evidence="4 11" id="KW-0347">Helicase</keyword>
<name>A0A090KVC0_9BACI</name>